<evidence type="ECO:0000256" key="1">
    <source>
        <dbReference type="SAM" id="MobiDB-lite"/>
    </source>
</evidence>
<feature type="compositionally biased region" description="Polar residues" evidence="1">
    <location>
        <begin position="1"/>
        <end position="13"/>
    </location>
</feature>
<proteinExistence type="predicted"/>
<dbReference type="OrthoDB" id="6611335at2759"/>
<protein>
    <submittedName>
        <fullName evidence="3">Uncharacterized protein LOC112692734 isoform X1</fullName>
    </submittedName>
</protein>
<sequence length="449" mass="50740">MNNQTNSSNSKFQMPQAPQPQHVQSESLLFNDISEEINADMRNKLHDFLQVLPYRTFKMELANFFKHIDRLKKEAERNGTNISRLTNCSQMVPSNSRPCTSFRAPSTMSLISCNRNNTIRQPESNFQSIPLNSFKPSVHIELESNEVVLPRSNQSNHVSQSSSNMDTTIIKVSHRKNNIAKTKGNHKHLNPPETVFKNTFDPNDAYSNIKLVVENKSAFASHQNKNINNGCYSIDSSLLETVGLSNKNKTTKSDANGNNGKRLEKYLSKWSVNMKIIKSKKSCVLLTGTLLKADQSTVEEEHHNADLIICRKEKDLLKTNNGLYRLLGKIIGGSPDELYQESLSKNGFPVKWKILVEKYSCFNDSNKKSLLNFSLDSPISATTSMKPIKKPVNLDMSITRTGKIYNLSIIPLKKRKKFDDEISDGSKINYATFNRKLPLIASTPKIPNI</sequence>
<dbReference type="RefSeq" id="XP_025423290.1">
    <property type="nucleotide sequence ID" value="XM_025567505.1"/>
</dbReference>
<organism evidence="2 3">
    <name type="scientific">Sipha flava</name>
    <name type="common">yellow sugarcane aphid</name>
    <dbReference type="NCBI Taxonomy" id="143950"/>
    <lineage>
        <taxon>Eukaryota</taxon>
        <taxon>Metazoa</taxon>
        <taxon>Ecdysozoa</taxon>
        <taxon>Arthropoda</taxon>
        <taxon>Hexapoda</taxon>
        <taxon>Insecta</taxon>
        <taxon>Pterygota</taxon>
        <taxon>Neoptera</taxon>
        <taxon>Paraneoptera</taxon>
        <taxon>Hemiptera</taxon>
        <taxon>Sternorrhyncha</taxon>
        <taxon>Aphidomorpha</taxon>
        <taxon>Aphidoidea</taxon>
        <taxon>Aphididae</taxon>
        <taxon>Sipha</taxon>
    </lineage>
</organism>
<keyword evidence="2" id="KW-1185">Reference proteome</keyword>
<name>A0A8B8GK26_9HEMI</name>
<reference evidence="3" key="1">
    <citation type="submission" date="2025-08" db="UniProtKB">
        <authorList>
            <consortium name="RefSeq"/>
        </authorList>
    </citation>
    <scope>IDENTIFICATION</scope>
    <source>
        <tissue evidence="3">Whole body</tissue>
    </source>
</reference>
<dbReference type="GeneID" id="112692734"/>
<dbReference type="AlphaFoldDB" id="A0A8B8GK26"/>
<gene>
    <name evidence="3" type="primary">LOC112692734</name>
</gene>
<dbReference type="Proteomes" id="UP000694846">
    <property type="component" value="Unplaced"/>
</dbReference>
<feature type="region of interest" description="Disordered" evidence="1">
    <location>
        <begin position="1"/>
        <end position="23"/>
    </location>
</feature>
<evidence type="ECO:0000313" key="3">
    <source>
        <dbReference type="RefSeq" id="XP_025423290.1"/>
    </source>
</evidence>
<evidence type="ECO:0000313" key="2">
    <source>
        <dbReference type="Proteomes" id="UP000694846"/>
    </source>
</evidence>
<accession>A0A8B8GK26</accession>